<organism evidence="2 3">
    <name type="scientific">Crenichthys baileyi</name>
    <name type="common">White River springfish</name>
    <dbReference type="NCBI Taxonomy" id="28760"/>
    <lineage>
        <taxon>Eukaryota</taxon>
        <taxon>Metazoa</taxon>
        <taxon>Chordata</taxon>
        <taxon>Craniata</taxon>
        <taxon>Vertebrata</taxon>
        <taxon>Euteleostomi</taxon>
        <taxon>Actinopterygii</taxon>
        <taxon>Neopterygii</taxon>
        <taxon>Teleostei</taxon>
        <taxon>Neoteleostei</taxon>
        <taxon>Acanthomorphata</taxon>
        <taxon>Ovalentaria</taxon>
        <taxon>Atherinomorphae</taxon>
        <taxon>Cyprinodontiformes</taxon>
        <taxon>Goodeidae</taxon>
        <taxon>Crenichthys</taxon>
    </lineage>
</organism>
<reference evidence="2 3" key="1">
    <citation type="submission" date="2021-06" db="EMBL/GenBank/DDBJ databases">
        <authorList>
            <person name="Palmer J.M."/>
        </authorList>
    </citation>
    <scope>NUCLEOTIDE SEQUENCE [LARGE SCALE GENOMIC DNA]</scope>
    <source>
        <strain evidence="2 3">MEX-2019</strain>
        <tissue evidence="2">Muscle</tissue>
    </source>
</reference>
<comment type="caution">
    <text evidence="2">The sequence shown here is derived from an EMBL/GenBank/DDBJ whole genome shotgun (WGS) entry which is preliminary data.</text>
</comment>
<proteinExistence type="predicted"/>
<evidence type="ECO:0000256" key="1">
    <source>
        <dbReference type="SAM" id="MobiDB-lite"/>
    </source>
</evidence>
<feature type="non-terminal residue" evidence="2">
    <location>
        <position position="1"/>
    </location>
</feature>
<evidence type="ECO:0000313" key="3">
    <source>
        <dbReference type="Proteomes" id="UP001311232"/>
    </source>
</evidence>
<protein>
    <submittedName>
        <fullName evidence="2">Uncharacterized protein</fullName>
    </submittedName>
</protein>
<accession>A0AAV9SI01</accession>
<feature type="region of interest" description="Disordered" evidence="1">
    <location>
        <begin position="53"/>
        <end position="89"/>
    </location>
</feature>
<name>A0AAV9SI01_9TELE</name>
<dbReference type="EMBL" id="JAHHUM010000322">
    <property type="protein sequence ID" value="KAK5621006.1"/>
    <property type="molecule type" value="Genomic_DNA"/>
</dbReference>
<dbReference type="AlphaFoldDB" id="A0AAV9SI01"/>
<dbReference type="Proteomes" id="UP001311232">
    <property type="component" value="Unassembled WGS sequence"/>
</dbReference>
<evidence type="ECO:0000313" key="2">
    <source>
        <dbReference type="EMBL" id="KAK5621006.1"/>
    </source>
</evidence>
<keyword evidence="3" id="KW-1185">Reference proteome</keyword>
<sequence length="144" mass="15523">NWPKLDLADGKQESASDRWVQQQMEEAMRHLPADLEVLPSLLLLELMEREAVQRHSPPASMETPARSTFPSAGEEVGPMPADVKDAASNPASSSATVCQARCTSAQAFTLSSPRFGADARRDGGAVNTRTPRILTLLELPSPSI</sequence>
<gene>
    <name evidence="2" type="ORF">CRENBAI_015406</name>
</gene>